<evidence type="ECO:0000313" key="1">
    <source>
        <dbReference type="EMBL" id="VEE11251.1"/>
    </source>
</evidence>
<protein>
    <submittedName>
        <fullName evidence="1">Uncharacterized protein</fullName>
    </submittedName>
</protein>
<dbReference type="STRING" id="525257.HMPREF0204_15107"/>
<dbReference type="OrthoDB" id="1263739at2"/>
<gene>
    <name evidence="1" type="ORF">NCTC11432_04698</name>
</gene>
<dbReference type="EMBL" id="LR134289">
    <property type="protein sequence ID" value="VEE11251.1"/>
    <property type="molecule type" value="Genomic_DNA"/>
</dbReference>
<accession>A0A3S4R652</accession>
<proteinExistence type="predicted"/>
<dbReference type="RefSeq" id="WP_002981334.1">
    <property type="nucleotide sequence ID" value="NZ_CP068486.1"/>
</dbReference>
<sequence length="80" mass="9319">MSHLFEHHKFTVEIKGLKIAVIEHTVQDQKVFHLAFADNRKPLVITKAKTWNGEIWTSIPQGRQQEAEKFGNEISKHLKE</sequence>
<dbReference type="Proteomes" id="UP000279227">
    <property type="component" value="Chromosome"/>
</dbReference>
<dbReference type="GeneID" id="93023411"/>
<evidence type="ECO:0000313" key="2">
    <source>
        <dbReference type="Proteomes" id="UP000279227"/>
    </source>
</evidence>
<reference evidence="1 2" key="1">
    <citation type="submission" date="2018-12" db="EMBL/GenBank/DDBJ databases">
        <authorList>
            <consortium name="Pathogen Informatics"/>
        </authorList>
    </citation>
    <scope>NUCLEOTIDE SEQUENCE [LARGE SCALE GENOMIC DNA]</scope>
    <source>
        <strain evidence="1 2">NCTC11432</strain>
    </source>
</reference>
<dbReference type="AlphaFoldDB" id="A0A3S4R652"/>
<organism evidence="1 2">
    <name type="scientific">Chryseobacterium gleum</name>
    <name type="common">Flavobacterium gleum</name>
    <dbReference type="NCBI Taxonomy" id="250"/>
    <lineage>
        <taxon>Bacteria</taxon>
        <taxon>Pseudomonadati</taxon>
        <taxon>Bacteroidota</taxon>
        <taxon>Flavobacteriia</taxon>
        <taxon>Flavobacteriales</taxon>
        <taxon>Weeksellaceae</taxon>
        <taxon>Chryseobacterium group</taxon>
        <taxon>Chryseobacterium</taxon>
    </lineage>
</organism>
<name>A0A3S4R652_CHRGE</name>
<dbReference type="KEGG" id="cgle:NCTC11432_04698"/>